<comment type="caution">
    <text evidence="1">The sequence shown here is derived from an EMBL/GenBank/DDBJ whole genome shotgun (WGS) entry which is preliminary data.</text>
</comment>
<sequence>MFSVDYPYEDSDTAVAFIETAPVDAATRRKLCHDNAAALLGLPQLAESAEATA</sequence>
<protein>
    <recommendedName>
        <fullName evidence="3">Amidohydrolase-related domain-containing protein</fullName>
    </recommendedName>
</protein>
<dbReference type="RefSeq" id="WP_347168448.1">
    <property type="nucleotide sequence ID" value="NZ_JBDNCH010000004.1"/>
</dbReference>
<dbReference type="InterPro" id="IPR032466">
    <property type="entry name" value="Metal_Hydrolase"/>
</dbReference>
<dbReference type="AlphaFoldDB" id="A0AAW9SVB3"/>
<name>A0AAW9SVB3_9RHOB</name>
<dbReference type="Gene3D" id="3.20.20.140">
    <property type="entry name" value="Metal-dependent hydrolases"/>
    <property type="match status" value="1"/>
</dbReference>
<evidence type="ECO:0000313" key="1">
    <source>
        <dbReference type="EMBL" id="MEN9063360.1"/>
    </source>
</evidence>
<accession>A0AAW9SVB3</accession>
<dbReference type="SUPFAM" id="SSF51556">
    <property type="entry name" value="Metallo-dependent hydrolases"/>
    <property type="match status" value="1"/>
</dbReference>
<gene>
    <name evidence="1" type="ORF">ABFB10_22535</name>
</gene>
<evidence type="ECO:0008006" key="3">
    <source>
        <dbReference type="Google" id="ProtNLM"/>
    </source>
</evidence>
<organism evidence="1 2">
    <name type="scientific">Ponticoccus litoralis</name>
    <dbReference type="NCBI Taxonomy" id="422297"/>
    <lineage>
        <taxon>Bacteria</taxon>
        <taxon>Pseudomonadati</taxon>
        <taxon>Pseudomonadota</taxon>
        <taxon>Alphaproteobacteria</taxon>
        <taxon>Rhodobacterales</taxon>
        <taxon>Roseobacteraceae</taxon>
        <taxon>Ponticoccus</taxon>
    </lineage>
</organism>
<reference evidence="1 2" key="1">
    <citation type="submission" date="2024-05" db="EMBL/GenBank/DDBJ databases">
        <title>Genome sequence of Ponticoccus litoralis KCCM 90028.</title>
        <authorList>
            <person name="Kim J.M."/>
            <person name="Lee J.K."/>
            <person name="Choi B.J."/>
            <person name="Bayburt H."/>
            <person name="Baek J.H."/>
            <person name="Jeon C.O."/>
        </authorList>
    </citation>
    <scope>NUCLEOTIDE SEQUENCE [LARGE SCALE GENOMIC DNA]</scope>
    <source>
        <strain evidence="1 2">KCCM 90028</strain>
    </source>
</reference>
<keyword evidence="2" id="KW-1185">Reference proteome</keyword>
<proteinExistence type="predicted"/>
<evidence type="ECO:0000313" key="2">
    <source>
        <dbReference type="Proteomes" id="UP001428774"/>
    </source>
</evidence>
<dbReference type="Proteomes" id="UP001428774">
    <property type="component" value="Unassembled WGS sequence"/>
</dbReference>
<dbReference type="EMBL" id="JBDNCH010000004">
    <property type="protein sequence ID" value="MEN9063360.1"/>
    <property type="molecule type" value="Genomic_DNA"/>
</dbReference>